<dbReference type="KEGG" id="cin:100182889"/>
<reference evidence="17" key="2">
    <citation type="journal article" date="2008" name="Genome Biol.">
        <title>Improved genome assembly and evidence-based global gene model set for the chordate Ciona intestinalis: new insight into intron and operon populations.</title>
        <authorList>
            <person name="Satou Y."/>
            <person name="Mineta K."/>
            <person name="Ogasawara M."/>
            <person name="Sasakura Y."/>
            <person name="Shoguchi E."/>
            <person name="Ueno K."/>
            <person name="Yamada L."/>
            <person name="Matsumoto J."/>
            <person name="Wasserscheid J."/>
            <person name="Dewar K."/>
            <person name="Wiley G.B."/>
            <person name="Macmil S.L."/>
            <person name="Roe B.A."/>
            <person name="Zeller R.W."/>
            <person name="Hastings K.E."/>
            <person name="Lemaire P."/>
            <person name="Lindquist E."/>
            <person name="Endo T."/>
            <person name="Hotta K."/>
            <person name="Inaba K."/>
        </authorList>
    </citation>
    <scope>NUCLEOTIDE SEQUENCE [LARGE SCALE GENOMIC DNA]</scope>
    <source>
        <strain evidence="17">wild type</strain>
    </source>
</reference>
<comment type="function">
    <text evidence="12">Essential subunit of the farnesyltransferase complex. Catalyzes the transfer of a farnesyl moiety from farnesyl diphosphate to a cysteine at the fourth position from the C-terminus of several proteins having the C-terminal sequence Cys-aliphatic-aliphatic-X.</text>
</comment>
<comment type="function">
    <text evidence="14">Catalyzes the transfer of a farnesyl moiety from farnesyl diphosphate to a cysteine at the fourth position from the C-terminus of several proteins. The beta subunit is responsible for peptide-binding.</text>
</comment>
<dbReference type="GO" id="GO:0006629">
    <property type="term" value="P:lipid metabolic process"/>
    <property type="evidence" value="ECO:0007669"/>
    <property type="project" value="UniProtKB-KW"/>
</dbReference>
<dbReference type="AlphaFoldDB" id="F6UUV9"/>
<dbReference type="HOGENOM" id="CLU_028946_0_1_1"/>
<dbReference type="OMA" id="WCIYWIL"/>
<keyword evidence="9 14" id="KW-0862">Zinc</keyword>
<keyword evidence="10" id="KW-0443">Lipid metabolism</keyword>
<dbReference type="InterPro" id="IPR008930">
    <property type="entry name" value="Terpenoid_cyclase/PrenylTrfase"/>
</dbReference>
<feature type="domain" description="Prenyltransferase alpha-alpha toroid" evidence="16">
    <location>
        <begin position="53"/>
        <end position="386"/>
    </location>
</feature>
<keyword evidence="6 14" id="KW-0808">Transferase</keyword>
<dbReference type="InterPro" id="IPR045089">
    <property type="entry name" value="PGGT1B-like"/>
</dbReference>
<dbReference type="EC" id="2.5.1.58" evidence="2 14"/>
<accession>F6UUV9</accession>
<dbReference type="Proteomes" id="UP000008144">
    <property type="component" value="Chromosome 4"/>
</dbReference>
<dbReference type="GO" id="GO:0008270">
    <property type="term" value="F:zinc ion binding"/>
    <property type="evidence" value="ECO:0007669"/>
    <property type="project" value="UniProtKB-UniRule"/>
</dbReference>
<dbReference type="OrthoDB" id="10261146at2759"/>
<comment type="similarity">
    <text evidence="1 14">Belongs to the protein prenyltransferase subunit beta family.</text>
</comment>
<protein>
    <recommendedName>
        <fullName evidence="3 14">Protein farnesyltransferase subunit beta</fullName>
        <shortName evidence="14">FTase-beta</shortName>
        <ecNumber evidence="2 14">2.5.1.58</ecNumber>
    </recommendedName>
</protein>
<evidence type="ECO:0000256" key="2">
    <source>
        <dbReference type="ARBA" id="ARBA00012702"/>
    </source>
</evidence>
<gene>
    <name evidence="17" type="primary">LOC100182889</name>
</gene>
<reference evidence="17" key="4">
    <citation type="submission" date="2025-09" db="UniProtKB">
        <authorList>
            <consortium name="Ensembl"/>
        </authorList>
    </citation>
    <scope>IDENTIFICATION</scope>
</reference>
<dbReference type="STRING" id="7719.ENSCINP00000011245"/>
<dbReference type="GO" id="GO:0097354">
    <property type="term" value="P:prenylation"/>
    <property type="evidence" value="ECO:0007669"/>
    <property type="project" value="UniProtKB-UniRule"/>
</dbReference>
<organism evidence="17 18">
    <name type="scientific">Ciona intestinalis</name>
    <name type="common">Transparent sea squirt</name>
    <name type="synonym">Ascidia intestinalis</name>
    <dbReference type="NCBI Taxonomy" id="7719"/>
    <lineage>
        <taxon>Eukaryota</taxon>
        <taxon>Metazoa</taxon>
        <taxon>Chordata</taxon>
        <taxon>Tunicata</taxon>
        <taxon>Ascidiacea</taxon>
        <taxon>Phlebobranchia</taxon>
        <taxon>Cionidae</taxon>
        <taxon>Ciona</taxon>
    </lineage>
</organism>
<dbReference type="PANTHER" id="PTHR11774:SF6">
    <property type="entry name" value="PROTEIN FARNESYLTRANSFERASE SUBUNIT BETA"/>
    <property type="match status" value="1"/>
</dbReference>
<evidence type="ECO:0000313" key="18">
    <source>
        <dbReference type="Proteomes" id="UP000008144"/>
    </source>
</evidence>
<dbReference type="CDD" id="cd02893">
    <property type="entry name" value="FTase"/>
    <property type="match status" value="1"/>
</dbReference>
<dbReference type="GeneID" id="100182889"/>
<comment type="subunit">
    <text evidence="14">Heterodimer of an alpha and a beta subunit.</text>
</comment>
<dbReference type="GO" id="GO:0004660">
    <property type="term" value="F:protein farnesyltransferase activity"/>
    <property type="evidence" value="ECO:0007669"/>
    <property type="project" value="UniProtKB-UniRule"/>
</dbReference>
<dbReference type="FunCoup" id="F6UUV9">
    <property type="interactions" value="249"/>
</dbReference>
<dbReference type="Ensembl" id="ENSCINT00000011245.3">
    <property type="protein sequence ID" value="ENSCINP00000011245.3"/>
    <property type="gene ID" value="ENSCING00000005433.3"/>
</dbReference>
<evidence type="ECO:0000256" key="12">
    <source>
        <dbReference type="ARBA" id="ARBA00055850"/>
    </source>
</evidence>
<comment type="subunit">
    <text evidence="13">Heterodimer of FNTA and FNTB.</text>
</comment>
<dbReference type="EMBL" id="EAAA01001863">
    <property type="status" value="NOT_ANNOTATED_CDS"/>
    <property type="molecule type" value="Genomic_DNA"/>
</dbReference>
<evidence type="ECO:0000259" key="16">
    <source>
        <dbReference type="Pfam" id="PF00432"/>
    </source>
</evidence>
<keyword evidence="7 14" id="KW-0479">Metal-binding</keyword>
<evidence type="ECO:0000256" key="10">
    <source>
        <dbReference type="ARBA" id="ARBA00023098"/>
    </source>
</evidence>
<keyword evidence="5 14" id="KW-0637">Prenyltransferase</keyword>
<dbReference type="Gene3D" id="1.50.10.20">
    <property type="match status" value="1"/>
</dbReference>
<dbReference type="InParanoid" id="F6UUV9"/>
<evidence type="ECO:0000256" key="15">
    <source>
        <dbReference type="SAM" id="MobiDB-lite"/>
    </source>
</evidence>
<reference evidence="18" key="1">
    <citation type="journal article" date="2002" name="Science">
        <title>The draft genome of Ciona intestinalis: insights into chordate and vertebrate origins.</title>
        <authorList>
            <person name="Dehal P."/>
            <person name="Satou Y."/>
            <person name="Campbell R.K."/>
            <person name="Chapman J."/>
            <person name="Degnan B."/>
            <person name="De Tomaso A."/>
            <person name="Davidson B."/>
            <person name="Di Gregorio A."/>
            <person name="Gelpke M."/>
            <person name="Goodstein D.M."/>
            <person name="Harafuji N."/>
            <person name="Hastings K.E."/>
            <person name="Ho I."/>
            <person name="Hotta K."/>
            <person name="Huang W."/>
            <person name="Kawashima T."/>
            <person name="Lemaire P."/>
            <person name="Martinez D."/>
            <person name="Meinertzhagen I.A."/>
            <person name="Necula S."/>
            <person name="Nonaka M."/>
            <person name="Putnam N."/>
            <person name="Rash S."/>
            <person name="Saiga H."/>
            <person name="Satake M."/>
            <person name="Terry A."/>
            <person name="Yamada L."/>
            <person name="Wang H.G."/>
            <person name="Awazu S."/>
            <person name="Azumi K."/>
            <person name="Boore J."/>
            <person name="Branno M."/>
            <person name="Chin-Bow S."/>
            <person name="DeSantis R."/>
            <person name="Doyle S."/>
            <person name="Francino P."/>
            <person name="Keys D.N."/>
            <person name="Haga S."/>
            <person name="Hayashi H."/>
            <person name="Hino K."/>
            <person name="Imai K.S."/>
            <person name="Inaba K."/>
            <person name="Kano S."/>
            <person name="Kobayashi K."/>
            <person name="Kobayashi M."/>
            <person name="Lee B.I."/>
            <person name="Makabe K.W."/>
            <person name="Manohar C."/>
            <person name="Matassi G."/>
            <person name="Medina M."/>
            <person name="Mochizuki Y."/>
            <person name="Mount S."/>
            <person name="Morishita T."/>
            <person name="Miura S."/>
            <person name="Nakayama A."/>
            <person name="Nishizaka S."/>
            <person name="Nomoto H."/>
            <person name="Ohta F."/>
            <person name="Oishi K."/>
            <person name="Rigoutsos I."/>
            <person name="Sano M."/>
            <person name="Sasaki A."/>
            <person name="Sasakura Y."/>
            <person name="Shoguchi E."/>
            <person name="Shin-i T."/>
            <person name="Spagnuolo A."/>
            <person name="Stainier D."/>
            <person name="Suzuki M.M."/>
            <person name="Tassy O."/>
            <person name="Takatori N."/>
            <person name="Tokuoka M."/>
            <person name="Yagi K."/>
            <person name="Yoshizaki F."/>
            <person name="Wada S."/>
            <person name="Zhang C."/>
            <person name="Hyatt P.D."/>
            <person name="Larimer F."/>
            <person name="Detter C."/>
            <person name="Doggett N."/>
            <person name="Glavina T."/>
            <person name="Hawkins T."/>
            <person name="Richardson P."/>
            <person name="Lucas S."/>
            <person name="Kohara Y."/>
            <person name="Levine M."/>
            <person name="Satoh N."/>
            <person name="Rokhsar D.S."/>
        </authorList>
    </citation>
    <scope>NUCLEOTIDE SEQUENCE [LARGE SCALE GENOMIC DNA]</scope>
</reference>
<proteinExistence type="inferred from homology"/>
<evidence type="ECO:0000256" key="6">
    <source>
        <dbReference type="ARBA" id="ARBA00022679"/>
    </source>
</evidence>
<evidence type="ECO:0000256" key="13">
    <source>
        <dbReference type="ARBA" id="ARBA00064192"/>
    </source>
</evidence>
<dbReference type="FunFam" id="1.50.10.20:FF:000007">
    <property type="entry name" value="Protein farnesyltransferase subunit beta"/>
    <property type="match status" value="1"/>
</dbReference>
<evidence type="ECO:0000256" key="5">
    <source>
        <dbReference type="ARBA" id="ARBA00022602"/>
    </source>
</evidence>
<dbReference type="InterPro" id="IPR026872">
    <property type="entry name" value="FTB"/>
</dbReference>
<name>F6UUV9_CIOIN</name>
<keyword evidence="4" id="KW-0597">Phosphoprotein</keyword>
<dbReference type="SUPFAM" id="SSF48239">
    <property type="entry name" value="Terpenoid cyclases/Protein prenyltransferases"/>
    <property type="match status" value="1"/>
</dbReference>
<evidence type="ECO:0000256" key="1">
    <source>
        <dbReference type="ARBA" id="ARBA00010497"/>
    </source>
</evidence>
<comment type="catalytic activity">
    <reaction evidence="11">
        <text>L-cysteinyl-[protein] + (2E,6E)-farnesyl diphosphate = S-(2E,6E)-farnesyl-L-cysteinyl-[protein] + diphosphate</text>
        <dbReference type="Rhea" id="RHEA:13345"/>
        <dbReference type="Rhea" id="RHEA-COMP:10131"/>
        <dbReference type="Rhea" id="RHEA-COMP:11535"/>
        <dbReference type="ChEBI" id="CHEBI:29950"/>
        <dbReference type="ChEBI" id="CHEBI:33019"/>
        <dbReference type="ChEBI" id="CHEBI:86019"/>
        <dbReference type="ChEBI" id="CHEBI:175763"/>
        <dbReference type="EC" id="2.5.1.58"/>
    </reaction>
</comment>
<evidence type="ECO:0000256" key="9">
    <source>
        <dbReference type="ARBA" id="ARBA00022833"/>
    </source>
</evidence>
<feature type="compositionally biased region" description="Basic and acidic residues" evidence="15">
    <location>
        <begin position="13"/>
        <end position="28"/>
    </location>
</feature>
<evidence type="ECO:0000256" key="11">
    <source>
        <dbReference type="ARBA" id="ARBA00050225"/>
    </source>
</evidence>
<dbReference type="PANTHER" id="PTHR11774">
    <property type="entry name" value="GERANYLGERANYL TRANSFERASE TYPE BETA SUBUNIT"/>
    <property type="match status" value="1"/>
</dbReference>
<evidence type="ECO:0000256" key="4">
    <source>
        <dbReference type="ARBA" id="ARBA00022553"/>
    </source>
</evidence>
<accession>A0A1W5B3E1</accession>
<sequence>MEWLETGDVSTKFVDDEGRPTHSSKEQKGVEHVVMKKYKDFEEFLDVEPEAVLHTETHIPYLFRGLEHLSKSYQCLDSSRPWLCYWIVHSLSLLNHPIPDEMKSRICKFLSKCQNKDGGFGGGPGQMSHLAPTYAAINCLCSIATKEAYSVINRKSLLKFLWCMKQKDGSFTMHKGGETDTRSLYCAASVVALTGMIDTVVNLFDNSPQWIVSCQTYEGGIGGFPGTEAHGGYTFCGYAALVILGHTKLIDADKLLRWVVNRQMRFEGGFQGRTNKLVDGCYSFWQGGILPLLHNLVMEDAHLNSDSQPNNNSWLYNQEALQFYALLCCQSSFGGLLDKPGKSPDYYHTCYGLSGLSTAQHCPSLHPVNIGPVSNQLQAIHPAFNITCTAVRSALEHFNSLTFSQE</sequence>
<evidence type="ECO:0000256" key="14">
    <source>
        <dbReference type="RuleBase" id="RU365056"/>
    </source>
</evidence>
<evidence type="ECO:0000256" key="7">
    <source>
        <dbReference type="ARBA" id="ARBA00022723"/>
    </source>
</evidence>
<dbReference type="InterPro" id="IPR001330">
    <property type="entry name" value="Prenyltrans"/>
</dbReference>
<comment type="cofactor">
    <cofactor evidence="14">
        <name>Zn(2+)</name>
        <dbReference type="ChEBI" id="CHEBI:29105"/>
    </cofactor>
    <text evidence="14">Binds 1 zinc ion per subunit.</text>
</comment>
<dbReference type="GeneTree" id="ENSGT00950000183128"/>
<dbReference type="Pfam" id="PF00432">
    <property type="entry name" value="Prenyltrans"/>
    <property type="match status" value="1"/>
</dbReference>
<dbReference type="GO" id="GO:0005965">
    <property type="term" value="C:protein farnesyltransferase complex"/>
    <property type="evidence" value="ECO:0000318"/>
    <property type="project" value="GO_Central"/>
</dbReference>
<evidence type="ECO:0000256" key="3">
    <source>
        <dbReference type="ARBA" id="ARBA00015798"/>
    </source>
</evidence>
<reference evidence="17" key="3">
    <citation type="submission" date="2025-08" db="UniProtKB">
        <authorList>
            <consortium name="Ensembl"/>
        </authorList>
    </citation>
    <scope>IDENTIFICATION</scope>
</reference>
<keyword evidence="8" id="KW-0677">Repeat</keyword>
<feature type="region of interest" description="Disordered" evidence="15">
    <location>
        <begin position="1"/>
        <end position="28"/>
    </location>
</feature>
<keyword evidence="18" id="KW-1185">Reference proteome</keyword>
<evidence type="ECO:0000313" key="17">
    <source>
        <dbReference type="Ensembl" id="ENSCINP00000011245.3"/>
    </source>
</evidence>
<dbReference type="RefSeq" id="XP_018667025.1">
    <property type="nucleotide sequence ID" value="XM_018811480.2"/>
</dbReference>
<evidence type="ECO:0000256" key="8">
    <source>
        <dbReference type="ARBA" id="ARBA00022737"/>
    </source>
</evidence>